<gene>
    <name evidence="6" type="ORF">KEM10_14895</name>
</gene>
<dbReference type="PANTHER" id="PTHR43465:SF2">
    <property type="entry name" value="DUF1680 DOMAIN PROTEIN (AFU_ORTHOLOGUE AFUA_1G08910)"/>
    <property type="match status" value="1"/>
</dbReference>
<evidence type="ECO:0000259" key="5">
    <source>
        <dbReference type="Pfam" id="PF20737"/>
    </source>
</evidence>
<accession>A0ABS5JXD7</accession>
<evidence type="ECO:0000313" key="6">
    <source>
        <dbReference type="EMBL" id="MBS2099580.1"/>
    </source>
</evidence>
<feature type="domain" description="Non-reducing end beta-L-arabinofuranosidase-like GH127 catalytic" evidence="2">
    <location>
        <begin position="473"/>
        <end position="862"/>
    </location>
</feature>
<proteinExistence type="predicted"/>
<feature type="domain" description="DUF4859" evidence="3">
    <location>
        <begin position="1132"/>
        <end position="1236"/>
    </location>
</feature>
<dbReference type="Pfam" id="PF16151">
    <property type="entry name" value="DUF4859"/>
    <property type="match status" value="1"/>
</dbReference>
<dbReference type="SUPFAM" id="SSF48208">
    <property type="entry name" value="Six-hairpin glycosidases"/>
    <property type="match status" value="1"/>
</dbReference>
<keyword evidence="1" id="KW-0732">Signal</keyword>
<dbReference type="GO" id="GO:0016787">
    <property type="term" value="F:hydrolase activity"/>
    <property type="evidence" value="ECO:0007669"/>
    <property type="project" value="UniProtKB-KW"/>
</dbReference>
<evidence type="ECO:0000256" key="1">
    <source>
        <dbReference type="SAM" id="SignalP"/>
    </source>
</evidence>
<dbReference type="InterPro" id="IPR008928">
    <property type="entry name" value="6-hairpin_glycosidase_sf"/>
</dbReference>
<dbReference type="InterPro" id="IPR049046">
    <property type="entry name" value="Beta-AFase-like_GH127_middle"/>
</dbReference>
<feature type="signal peptide" evidence="1">
    <location>
        <begin position="1"/>
        <end position="23"/>
    </location>
</feature>
<dbReference type="InterPro" id="IPR049049">
    <property type="entry name" value="Beta-AFase-like_GH127_C"/>
</dbReference>
<dbReference type="Pfam" id="PF07944">
    <property type="entry name" value="Beta-AFase-like_GH127_cat"/>
    <property type="match status" value="1"/>
</dbReference>
<evidence type="ECO:0000259" key="2">
    <source>
        <dbReference type="Pfam" id="PF07944"/>
    </source>
</evidence>
<feature type="domain" description="Non-reducing end beta-L-arabinofuranosidase-like GH127 C-terminal" evidence="5">
    <location>
        <begin position="989"/>
        <end position="1091"/>
    </location>
</feature>
<dbReference type="Proteomes" id="UP000708576">
    <property type="component" value="Unassembled WGS sequence"/>
</dbReference>
<feature type="chain" id="PRO_5046739201" evidence="1">
    <location>
        <begin position="24"/>
        <end position="1328"/>
    </location>
</feature>
<comment type="caution">
    <text evidence="6">The sequence shown here is derived from an EMBL/GenBank/DDBJ whole genome shotgun (WGS) entry which is preliminary data.</text>
</comment>
<dbReference type="Pfam" id="PF20737">
    <property type="entry name" value="Glyco_hydro127C"/>
    <property type="match status" value="1"/>
</dbReference>
<evidence type="ECO:0000259" key="3">
    <source>
        <dbReference type="Pfam" id="PF16151"/>
    </source>
</evidence>
<reference evidence="6 7" key="1">
    <citation type="journal article" date="2015" name="Int. J. Syst. Evol. Microbiol.">
        <title>Carboxylicivirga linearis sp. nov., isolated from a sea cucumber culture pond.</title>
        <authorList>
            <person name="Wang F.Q."/>
            <person name="Zhou Y.X."/>
            <person name="Lin X.Z."/>
            <person name="Chen G.J."/>
            <person name="Du Z.J."/>
        </authorList>
    </citation>
    <scope>NUCLEOTIDE SEQUENCE [LARGE SCALE GENOMIC DNA]</scope>
    <source>
        <strain evidence="6 7">FB218</strain>
    </source>
</reference>
<dbReference type="EMBL" id="JAGUCO010000012">
    <property type="protein sequence ID" value="MBS2099580.1"/>
    <property type="molecule type" value="Genomic_DNA"/>
</dbReference>
<dbReference type="PANTHER" id="PTHR43465">
    <property type="entry name" value="DUF1680 DOMAIN PROTEIN (AFU_ORTHOLOGUE AFUA_1G08910)"/>
    <property type="match status" value="1"/>
</dbReference>
<dbReference type="Pfam" id="PF20736">
    <property type="entry name" value="Glyco_hydro127M"/>
    <property type="match status" value="1"/>
</dbReference>
<keyword evidence="7" id="KW-1185">Reference proteome</keyword>
<keyword evidence="6" id="KW-0378">Hydrolase</keyword>
<protein>
    <submittedName>
        <fullName evidence="6">Glycoside hydrolase family 127 protein</fullName>
    </submittedName>
</protein>
<dbReference type="InterPro" id="IPR012878">
    <property type="entry name" value="Beta-AFase-like_GH127_cat"/>
</dbReference>
<name>A0ABS5JXD7_9BACT</name>
<dbReference type="InterPro" id="IPR049174">
    <property type="entry name" value="Beta-AFase-like"/>
</dbReference>
<feature type="domain" description="Non-reducing end beta-L-arabinofuranosidase-like GH127 middle" evidence="4">
    <location>
        <begin position="873"/>
        <end position="985"/>
    </location>
</feature>
<evidence type="ECO:0000259" key="4">
    <source>
        <dbReference type="Pfam" id="PF20736"/>
    </source>
</evidence>
<sequence>MKKNLLKCMWVLFITIIPLTTNAQSAVNIAPNASSVEASYTAAWNNLFAVNNQTVGYGLAGGGTPVLGNEETWGSWSENRPVSQSLTYEWSNKYDINKVSIYFWCDNASSSAGNGVALPSSWKIQYWDDSTSSWVDVTLLDGQFYPLNIDAPNTVEFNNISTTKLQVVMDASTDGATYAALGVTEWEVYSLISDPIISWNRPYIILSDLKKRIDHFTVKGVNLTDDITIELGSELTEVKLSTTTIPQNEAESADGFEVAIELTSMPATTSTGNITLICGSVTESINVAISGDSECLVEAEANVVPDPSFYSLNGLGIWETSPKVVSILDGVDVKCGATCLLFEGSKSGIEVQNRFFAKGEYKITGWIKTNGTFETGVYDSGSNLSSSETSKAELTGGNSINFLIPNTNGAWQYFEYSFNVGSSASGVCWINNDRSKTATEVYLDNWQVYDVAMQSSETTGNKDYPIQPITFNKVKLSDQFWAPRIQQNQDVTIPIALDQCYSTGRVDNFLKAAGLMDGYFNTEYTFDDTDIYKILEGMSYSVQMFPNEELEAEMDKLIEYIGLAQEEDGYLYTARTAGEPGNFHSWVGVNRWEKTPDLSHELYNCGHLYEAAVAHYQATGKTNLLDIAIKSADLLVDVYLKEGLTYEPGHQIVEMGLVKMSRVTGNQDYINLAKYFLDLRGNQGVMRKEYSQSHKPVVYQDEAVGHSVRAVYMYSGMADVAALTGNEAYMHAIDTIWHNVVDKKYYINGGIGARHDGEAFGVNYELPNHTAYCETCASIGNVYWNHRMFLQQGDSKYYDIIERTLYNGVISGISLSGDHFFYPNPLASDGKYLFNHGSNTRQEWFGCACCPSNLCRFIPSMPGYIYAQKSDSVYINLFVEGETKLGIGTDSVNISQTTNYPWDGDIEINIDPESTQNFNVLIRIPGWAKGQPVPGDLYSYLETTFDDVIIKLNGQELSTYQTDKGYIVLSRDWNPRDVITVNLPMDIHRTISNDMVTENDGKVALERGPLLYCMEWPDNNSVFSSVIEDEATITTVNEPDLLNGVLCLNIEGKVARETTSSDVILNDETLKAIPYYSWDNRGIGEMAVWIPRTKDSATPLPAAISENDTITYYLTQEPFVGGTSTVYPYDIIKADLQRVLSFFGISQADLTSLFDNSIQYSAINRNGTIDINSTAGHPGHWFDNNGNVTTWSNNSYIFSELKLNNFEFYVGQYPDACHDSESYKVMQALTYSPEDGDKKRVVFVFNVSVSSEATAIPGAYNSIINTYTINNHLFIEHLPKNSTISIYDIQGRLLVSKDLQQENFEIELNPGIKIVKINNEVIRKVIIR</sequence>
<organism evidence="6 7">
    <name type="scientific">Carboxylicivirga linearis</name>
    <dbReference type="NCBI Taxonomy" id="1628157"/>
    <lineage>
        <taxon>Bacteria</taxon>
        <taxon>Pseudomonadati</taxon>
        <taxon>Bacteroidota</taxon>
        <taxon>Bacteroidia</taxon>
        <taxon>Marinilabiliales</taxon>
        <taxon>Marinilabiliaceae</taxon>
        <taxon>Carboxylicivirga</taxon>
    </lineage>
</organism>
<dbReference type="RefSeq" id="WP_212216821.1">
    <property type="nucleotide sequence ID" value="NZ_JAGUCO010000012.1"/>
</dbReference>
<dbReference type="Gene3D" id="2.60.120.260">
    <property type="entry name" value="Galactose-binding domain-like"/>
    <property type="match status" value="1"/>
</dbReference>
<evidence type="ECO:0000313" key="7">
    <source>
        <dbReference type="Proteomes" id="UP000708576"/>
    </source>
</evidence>
<dbReference type="InterPro" id="IPR032339">
    <property type="entry name" value="DUF4859"/>
</dbReference>